<proteinExistence type="predicted"/>
<dbReference type="InterPro" id="IPR045728">
    <property type="entry name" value="DUF6082"/>
</dbReference>
<feature type="transmembrane region" description="Helical" evidence="1">
    <location>
        <begin position="12"/>
        <end position="32"/>
    </location>
</feature>
<sequence length="215" mass="23932">MTNARHARRWIAIAAMSVTMPCIGTAVGGVVIEVVAPSTLRAWADIGQAFGIWAAVASTAGFALLVFTVLTQREDLRAQQEDLRQQRAAVNHVQASLHSQVDVSLSMFHMNLLEIGIRHPQLASVWPTGDVSVSDDMRGKHMYCTLILEGVWLNIRAGRYDDDDVRAQLRYFFASPAFRDYWSVTKAKRLVAITEHGPEAEFFGLAEEVYREAIS</sequence>
<dbReference type="Pfam" id="PF19560">
    <property type="entry name" value="DUF6082"/>
    <property type="match status" value="1"/>
</dbReference>
<keyword evidence="1" id="KW-1133">Transmembrane helix</keyword>
<name>A0ABV5MHV6_9ACTN</name>
<evidence type="ECO:0000256" key="1">
    <source>
        <dbReference type="SAM" id="Phobius"/>
    </source>
</evidence>
<accession>A0ABV5MHV6</accession>
<feature type="transmembrane region" description="Helical" evidence="1">
    <location>
        <begin position="52"/>
        <end position="70"/>
    </location>
</feature>
<evidence type="ECO:0000313" key="3">
    <source>
        <dbReference type="Proteomes" id="UP001589608"/>
    </source>
</evidence>
<dbReference type="Proteomes" id="UP001589608">
    <property type="component" value="Unassembled WGS sequence"/>
</dbReference>
<gene>
    <name evidence="2" type="ORF">ACFFTR_35545</name>
</gene>
<dbReference type="EMBL" id="JBHMCA010000057">
    <property type="protein sequence ID" value="MFB9448431.1"/>
    <property type="molecule type" value="Genomic_DNA"/>
</dbReference>
<comment type="caution">
    <text evidence="2">The sequence shown here is derived from an EMBL/GenBank/DDBJ whole genome shotgun (WGS) entry which is preliminary data.</text>
</comment>
<keyword evidence="1" id="KW-0472">Membrane</keyword>
<protein>
    <submittedName>
        <fullName evidence="2">DUF6082 family protein</fullName>
    </submittedName>
</protein>
<organism evidence="2 3">
    <name type="scientific">Dactylosporangium vinaceum</name>
    <dbReference type="NCBI Taxonomy" id="53362"/>
    <lineage>
        <taxon>Bacteria</taxon>
        <taxon>Bacillati</taxon>
        <taxon>Actinomycetota</taxon>
        <taxon>Actinomycetes</taxon>
        <taxon>Micromonosporales</taxon>
        <taxon>Micromonosporaceae</taxon>
        <taxon>Dactylosporangium</taxon>
    </lineage>
</organism>
<reference evidence="2 3" key="1">
    <citation type="submission" date="2024-09" db="EMBL/GenBank/DDBJ databases">
        <authorList>
            <person name="Sun Q."/>
            <person name="Mori K."/>
        </authorList>
    </citation>
    <scope>NUCLEOTIDE SEQUENCE [LARGE SCALE GENOMIC DNA]</scope>
    <source>
        <strain evidence="2 3">JCM 3307</strain>
    </source>
</reference>
<dbReference type="RefSeq" id="WP_223102976.1">
    <property type="nucleotide sequence ID" value="NZ_CP061913.1"/>
</dbReference>
<evidence type="ECO:0000313" key="2">
    <source>
        <dbReference type="EMBL" id="MFB9448431.1"/>
    </source>
</evidence>
<keyword evidence="1" id="KW-0812">Transmembrane</keyword>
<keyword evidence="3" id="KW-1185">Reference proteome</keyword>